<dbReference type="Proteomes" id="UP000002524">
    <property type="component" value="Chromosome 1"/>
</dbReference>
<dbReference type="GeneID" id="69516450"/>
<dbReference type="HOGENOM" id="CLU_616387_0_0_0"/>
<dbReference type="InterPro" id="IPR041519">
    <property type="entry name" value="HEPN_RiboL-PSP"/>
</dbReference>
<dbReference type="PIR" id="H75544">
    <property type="entry name" value="H75544"/>
</dbReference>
<dbReference type="AlphaFoldDB" id="Q9RXT7"/>
<feature type="domain" description="RiboL-PSP-HEPN" evidence="1">
    <location>
        <begin position="72"/>
        <end position="214"/>
    </location>
</feature>
<dbReference type="EMBL" id="AE000513">
    <property type="protein sequence ID" value="AAF09816.1"/>
    <property type="molecule type" value="Genomic_DNA"/>
</dbReference>
<name>Q9RXT7_DEIRA</name>
<reference evidence="2 3" key="1">
    <citation type="journal article" date="1999" name="Science">
        <title>Genome sequence of the radioresistant bacterium Deinococcus radiodurans R1.</title>
        <authorList>
            <person name="White O."/>
            <person name="Eisen J.A."/>
            <person name="Heidelberg J.F."/>
            <person name="Hickey E.K."/>
            <person name="Peterson J.D."/>
            <person name="Dodson R.J."/>
            <person name="Haft D.H."/>
            <person name="Gwinn M.L."/>
            <person name="Nelson W.C."/>
            <person name="Richardson D.L."/>
            <person name="Moffat K.S."/>
            <person name="Qin H."/>
            <person name="Jiang L."/>
            <person name="Pamphile W."/>
            <person name="Crosby M."/>
            <person name="Shen M."/>
            <person name="Vamathevan J.J."/>
            <person name="Lam P."/>
            <person name="McDonald L."/>
            <person name="Utterback T."/>
            <person name="Zalewski C."/>
            <person name="Makarova K.S."/>
            <person name="Aravind L."/>
            <person name="Daly M.J."/>
            <person name="Minton K.W."/>
            <person name="Fleischmann R.D."/>
            <person name="Ketchum K.A."/>
            <person name="Nelson K.E."/>
            <person name="Salzberg S."/>
            <person name="Smith H.O."/>
            <person name="Venter J.C."/>
            <person name="Fraser C.M."/>
        </authorList>
    </citation>
    <scope>NUCLEOTIDE SEQUENCE [LARGE SCALE GENOMIC DNA]</scope>
    <source>
        <strain evidence="3">ATCC 13939 / DSM 20539 / JCM 16871 / LMG 4051 / NBRC 15346 / NCIMB 9279 / R1 / VKM B-1422</strain>
    </source>
</reference>
<gene>
    <name evidence="2" type="ordered locus">DR_0219</name>
</gene>
<accession>Q9RXT7</accession>
<proteinExistence type="predicted"/>
<evidence type="ECO:0000313" key="2">
    <source>
        <dbReference type="EMBL" id="AAF09816.1"/>
    </source>
</evidence>
<dbReference type="EnsemblBacteria" id="AAF09816">
    <property type="protein sequence ID" value="AAF09816"/>
    <property type="gene ID" value="DR_0219"/>
</dbReference>
<evidence type="ECO:0000259" key="1">
    <source>
        <dbReference type="Pfam" id="PF18735"/>
    </source>
</evidence>
<organism evidence="2 3">
    <name type="scientific">Deinococcus radiodurans (strain ATCC 13939 / DSM 20539 / JCM 16871 / CCUG 27074 / LMG 4051 / NBRC 15346 / NCIMB 9279 / VKM B-1422 / R1)</name>
    <dbReference type="NCBI Taxonomy" id="243230"/>
    <lineage>
        <taxon>Bacteria</taxon>
        <taxon>Thermotogati</taxon>
        <taxon>Deinococcota</taxon>
        <taxon>Deinococci</taxon>
        <taxon>Deinococcales</taxon>
        <taxon>Deinococcaceae</taxon>
        <taxon>Deinococcus</taxon>
    </lineage>
</organism>
<dbReference type="RefSeq" id="WP_010886865.1">
    <property type="nucleotide sequence ID" value="NC_001263.1"/>
</dbReference>
<dbReference type="PaxDb" id="243230-DR_0219"/>
<dbReference type="OrthoDB" id="9997599at2"/>
<keyword evidence="3" id="KW-1185">Reference proteome</keyword>
<dbReference type="InParanoid" id="Q9RXT7"/>
<protein>
    <recommendedName>
        <fullName evidence="1">RiboL-PSP-HEPN domain-containing protein</fullName>
    </recommendedName>
</protein>
<dbReference type="KEGG" id="dra:DR_0219"/>
<sequence>MGATTDFRRAIEENRLLYLSTLEAYRASTRENNAEENDLVKIITQPRKDLDIAFVNHNYYITKERHLRLMGSNQIFLKKSIVINLMSALEQYLKATLRKAFASAPKIFSNVKSRQELELGYIIRLGSYSNITSGFIEKEVRRIGERSLHENGDFFKKNLDMDFQRLGARWDRILQASKYRNSIIHHNSTFVDELGRDHKIDISHWFIIQLMDDLYALSVEVGRSLREKIEKYNESAKSIEESAIVLIVIESSLYDDFVEFRPNYTFYDSSNKLRQFSELNKVTYSRDQGKVYVMIRDNYKIVSSYIVNLKKRHKDLDRSEFRYYKIYNEDPNNLIPDWPTLEKVSIALGYGLEVEDIITGVSTSSHDTKIVERAIHIIENSLPENAVRTISTLLGDDEIFDNRKEILDMLSDEYLFDRSALSATLQIVAAQKIHLLLSNLHLSY</sequence>
<evidence type="ECO:0000313" key="3">
    <source>
        <dbReference type="Proteomes" id="UP000002524"/>
    </source>
</evidence>
<dbReference type="Pfam" id="PF18735">
    <property type="entry name" value="HEPN_RiboL-PSP"/>
    <property type="match status" value="1"/>
</dbReference>